<organism evidence="1 2">
    <name type="scientific">Acinetobacter sichuanensis</name>
    <dbReference type="NCBI Taxonomy" id="2136183"/>
    <lineage>
        <taxon>Bacteria</taxon>
        <taxon>Pseudomonadati</taxon>
        <taxon>Pseudomonadota</taxon>
        <taxon>Gammaproteobacteria</taxon>
        <taxon>Moraxellales</taxon>
        <taxon>Moraxellaceae</taxon>
        <taxon>Acinetobacter</taxon>
    </lineage>
</organism>
<evidence type="ECO:0000313" key="1">
    <source>
        <dbReference type="EMBL" id="MFC2998191.1"/>
    </source>
</evidence>
<accession>A0ABV7BMT0</accession>
<dbReference type="EMBL" id="JBHRSF010000170">
    <property type="protein sequence ID" value="MFC2998191.1"/>
    <property type="molecule type" value="Genomic_DNA"/>
</dbReference>
<dbReference type="SUPFAM" id="SSF54373">
    <property type="entry name" value="FAD-linked reductases, C-terminal domain"/>
    <property type="match status" value="1"/>
</dbReference>
<gene>
    <name evidence="1" type="ORF">ACFODO_23660</name>
</gene>
<keyword evidence="2" id="KW-1185">Reference proteome</keyword>
<name>A0ABV7BMT0_9GAMM</name>
<reference evidence="2" key="1">
    <citation type="journal article" date="2019" name="Int. J. Syst. Evol. Microbiol.">
        <title>The Global Catalogue of Microorganisms (GCM) 10K type strain sequencing project: providing services to taxonomists for standard genome sequencing and annotation.</title>
        <authorList>
            <consortium name="The Broad Institute Genomics Platform"/>
            <consortium name="The Broad Institute Genome Sequencing Center for Infectious Disease"/>
            <person name="Wu L."/>
            <person name="Ma J."/>
        </authorList>
    </citation>
    <scope>NUCLEOTIDE SEQUENCE [LARGE SCALE GENOMIC DNA]</scope>
    <source>
        <strain evidence="2">KCTC 62575</strain>
    </source>
</reference>
<dbReference type="Gene3D" id="3.30.560.10">
    <property type="entry name" value="Glucose Oxidase, domain 3"/>
    <property type="match status" value="1"/>
</dbReference>
<dbReference type="PANTHER" id="PTHR11552:SF147">
    <property type="entry name" value="CHOLINE DEHYDROGENASE, MITOCHONDRIAL"/>
    <property type="match status" value="1"/>
</dbReference>
<sequence>MDADRTGVVTSNILEGGAFMDTNNEGRPDVQAHFLPGLDTWDDPDGLGKGKTHGITLKNCFLRPKSRGEIFLKSTNPADSVRIQGNLLSEDEDVQGMVRATKFGLDLLKMPSF</sequence>
<dbReference type="PANTHER" id="PTHR11552">
    <property type="entry name" value="GLUCOSE-METHANOL-CHOLINE GMC OXIDOREDUCTASE"/>
    <property type="match status" value="1"/>
</dbReference>
<evidence type="ECO:0000313" key="2">
    <source>
        <dbReference type="Proteomes" id="UP001595455"/>
    </source>
</evidence>
<proteinExistence type="predicted"/>
<protein>
    <submittedName>
        <fullName evidence="1">Uncharacterized protein</fullName>
    </submittedName>
</protein>
<dbReference type="RefSeq" id="WP_228199024.1">
    <property type="nucleotide sequence ID" value="NZ_JBHRSF010000170.1"/>
</dbReference>
<dbReference type="InterPro" id="IPR012132">
    <property type="entry name" value="GMC_OxRdtase"/>
</dbReference>
<comment type="caution">
    <text evidence="1">The sequence shown here is derived from an EMBL/GenBank/DDBJ whole genome shotgun (WGS) entry which is preliminary data.</text>
</comment>
<dbReference type="Proteomes" id="UP001595455">
    <property type="component" value="Unassembled WGS sequence"/>
</dbReference>